<protein>
    <recommendedName>
        <fullName evidence="8">Major facilitator superfamily (MFS) profile domain-containing protein</fullName>
    </recommendedName>
</protein>
<evidence type="ECO:0000256" key="5">
    <source>
        <dbReference type="SAM" id="Phobius"/>
    </source>
</evidence>
<dbReference type="Pfam" id="PF07690">
    <property type="entry name" value="MFS_1"/>
    <property type="match status" value="1"/>
</dbReference>
<dbReference type="InterPro" id="IPR036259">
    <property type="entry name" value="MFS_trans_sf"/>
</dbReference>
<feature type="transmembrane region" description="Helical" evidence="5">
    <location>
        <begin position="202"/>
        <end position="225"/>
    </location>
</feature>
<evidence type="ECO:0000256" key="3">
    <source>
        <dbReference type="ARBA" id="ARBA00022989"/>
    </source>
</evidence>
<dbReference type="Gene3D" id="1.20.1250.20">
    <property type="entry name" value="MFS general substrate transporter like domains"/>
    <property type="match status" value="1"/>
</dbReference>
<feature type="transmembrane region" description="Helical" evidence="5">
    <location>
        <begin position="161"/>
        <end position="182"/>
    </location>
</feature>
<dbReference type="EMBL" id="JAVRQU010000002">
    <property type="protein sequence ID" value="KAK5706383.1"/>
    <property type="molecule type" value="Genomic_DNA"/>
</dbReference>
<dbReference type="GO" id="GO:0005886">
    <property type="term" value="C:plasma membrane"/>
    <property type="evidence" value="ECO:0007669"/>
    <property type="project" value="TreeGrafter"/>
</dbReference>
<dbReference type="PANTHER" id="PTHR23502:SF164">
    <property type="entry name" value="MAJOR FACILITATOR SUPERFAMILY (MFS) PROFILE DOMAIN-CONTAINING PROTEIN"/>
    <property type="match status" value="1"/>
</dbReference>
<reference evidence="6" key="1">
    <citation type="submission" date="2023-08" db="EMBL/GenBank/DDBJ databases">
        <title>Black Yeasts Isolated from many extreme environments.</title>
        <authorList>
            <person name="Coleine C."/>
            <person name="Stajich J.E."/>
            <person name="Selbmann L."/>
        </authorList>
    </citation>
    <scope>NUCLEOTIDE SEQUENCE</scope>
    <source>
        <strain evidence="6">CCFEE 5810</strain>
    </source>
</reference>
<dbReference type="GO" id="GO:0022857">
    <property type="term" value="F:transmembrane transporter activity"/>
    <property type="evidence" value="ECO:0007669"/>
    <property type="project" value="InterPro"/>
</dbReference>
<gene>
    <name evidence="6" type="ORF">LTR97_001371</name>
</gene>
<keyword evidence="3 5" id="KW-1133">Transmembrane helix</keyword>
<name>A0AAN7WBY9_9PEZI</name>
<organism evidence="6 7">
    <name type="scientific">Elasticomyces elasticus</name>
    <dbReference type="NCBI Taxonomy" id="574655"/>
    <lineage>
        <taxon>Eukaryota</taxon>
        <taxon>Fungi</taxon>
        <taxon>Dikarya</taxon>
        <taxon>Ascomycota</taxon>
        <taxon>Pezizomycotina</taxon>
        <taxon>Dothideomycetes</taxon>
        <taxon>Dothideomycetidae</taxon>
        <taxon>Mycosphaerellales</taxon>
        <taxon>Teratosphaeriaceae</taxon>
        <taxon>Elasticomyces</taxon>
    </lineage>
</organism>
<feature type="transmembrane region" description="Helical" evidence="5">
    <location>
        <begin position="343"/>
        <end position="364"/>
    </location>
</feature>
<evidence type="ECO:0000256" key="1">
    <source>
        <dbReference type="ARBA" id="ARBA00004141"/>
    </source>
</evidence>
<keyword evidence="4 5" id="KW-0472">Membrane</keyword>
<feature type="transmembrane region" description="Helical" evidence="5">
    <location>
        <begin position="308"/>
        <end position="331"/>
    </location>
</feature>
<comment type="caution">
    <text evidence="6">The sequence shown here is derived from an EMBL/GenBank/DDBJ whole genome shotgun (WGS) entry which is preliminary data.</text>
</comment>
<dbReference type="Proteomes" id="UP001310594">
    <property type="component" value="Unassembled WGS sequence"/>
</dbReference>
<dbReference type="AlphaFoldDB" id="A0AAN7WBY9"/>
<keyword evidence="2 5" id="KW-0812">Transmembrane</keyword>
<evidence type="ECO:0008006" key="8">
    <source>
        <dbReference type="Google" id="ProtNLM"/>
    </source>
</evidence>
<feature type="transmembrane region" description="Helical" evidence="5">
    <location>
        <begin position="246"/>
        <end position="268"/>
    </location>
</feature>
<feature type="transmembrane region" description="Helical" evidence="5">
    <location>
        <begin position="29"/>
        <end position="52"/>
    </location>
</feature>
<evidence type="ECO:0000256" key="2">
    <source>
        <dbReference type="ARBA" id="ARBA00022692"/>
    </source>
</evidence>
<comment type="subcellular location">
    <subcellularLocation>
        <location evidence="1">Membrane</location>
        <topology evidence="1">Multi-pass membrane protein</topology>
    </subcellularLocation>
</comment>
<dbReference type="SUPFAM" id="SSF103473">
    <property type="entry name" value="MFS general substrate transporter"/>
    <property type="match status" value="1"/>
</dbReference>
<evidence type="ECO:0000256" key="4">
    <source>
        <dbReference type="ARBA" id="ARBA00023136"/>
    </source>
</evidence>
<sequence>MSLAAGQSEALAPMIVQEIFFLHERGRKLAWFIFIECMAQGIFFVVSTYMTSAWGWRWWYGFFTIFNAIILALSLVFVTETLFDRPEDASTGAVELEFNKQGDLETGGEIHKIIRVTTAHGVVLEPERFGPRTWRHDLRIFSVKPRWGEFLECYKHIGQGFCVPSMFWLLLMNGSFLGLYIFEASTFAGVLLSPPYSFSFNSLGYVQAGQVLSCLIFLPVLGYGSDWVVRTMSRRNGGNFKPEYRLLPLWIPAVVCVVCAIIYGQSAARPSQWHWSAPVVAYNASFFAFLGANVVGITYAVESFPLRAAPLLVVLCAGRGFISFGLAYATLPSIQAIGYDGATLVEGIIAGVLALMTVPVYLFGPRIRAFGQKRFAMGSSKEAEEQ</sequence>
<dbReference type="PANTHER" id="PTHR23502">
    <property type="entry name" value="MAJOR FACILITATOR SUPERFAMILY"/>
    <property type="match status" value="1"/>
</dbReference>
<evidence type="ECO:0000313" key="6">
    <source>
        <dbReference type="EMBL" id="KAK5706383.1"/>
    </source>
</evidence>
<feature type="transmembrane region" description="Helical" evidence="5">
    <location>
        <begin position="58"/>
        <end position="78"/>
    </location>
</feature>
<proteinExistence type="predicted"/>
<dbReference type="InterPro" id="IPR011701">
    <property type="entry name" value="MFS"/>
</dbReference>
<feature type="transmembrane region" description="Helical" evidence="5">
    <location>
        <begin position="280"/>
        <end position="301"/>
    </location>
</feature>
<evidence type="ECO:0000313" key="7">
    <source>
        <dbReference type="Proteomes" id="UP001310594"/>
    </source>
</evidence>
<accession>A0AAN7WBY9</accession>